<evidence type="ECO:0000313" key="12">
    <source>
        <dbReference type="Proteomes" id="UP000093199"/>
    </source>
</evidence>
<comment type="similarity">
    <text evidence="3 9">Belongs to the TrpC family.</text>
</comment>
<dbReference type="PANTHER" id="PTHR22854">
    <property type="entry name" value="TRYPTOPHAN BIOSYNTHESIS PROTEIN"/>
    <property type="match status" value="1"/>
</dbReference>
<dbReference type="OrthoDB" id="9804217at2"/>
<dbReference type="PANTHER" id="PTHR22854:SF2">
    <property type="entry name" value="INDOLE-3-GLYCEROL-PHOSPHATE SYNTHASE"/>
    <property type="match status" value="1"/>
</dbReference>
<dbReference type="InterPro" id="IPR011060">
    <property type="entry name" value="RibuloseP-bd_barrel"/>
</dbReference>
<keyword evidence="12" id="KW-1185">Reference proteome</keyword>
<reference evidence="11 12" key="1">
    <citation type="submission" date="2016-07" db="EMBL/GenBank/DDBJ databases">
        <title>Caryophanon tenue genome sequencing.</title>
        <authorList>
            <person name="Verma A."/>
            <person name="Pal Y."/>
            <person name="Krishnamurthi S."/>
        </authorList>
    </citation>
    <scope>NUCLEOTIDE SEQUENCE [LARGE SCALE GENOMIC DNA]</scope>
    <source>
        <strain evidence="11 12">DSM 14152</strain>
    </source>
</reference>
<dbReference type="HAMAP" id="MF_00134_B">
    <property type="entry name" value="IGPS_B"/>
    <property type="match status" value="1"/>
</dbReference>
<comment type="caution">
    <text evidence="11">The sequence shown here is derived from an EMBL/GenBank/DDBJ whole genome shotgun (WGS) entry which is preliminary data.</text>
</comment>
<accession>A0A1C0Y8B0</accession>
<evidence type="ECO:0000256" key="9">
    <source>
        <dbReference type="HAMAP-Rule" id="MF_00134"/>
    </source>
</evidence>
<dbReference type="UniPathway" id="UPA00035">
    <property type="reaction ID" value="UER00043"/>
</dbReference>
<evidence type="ECO:0000256" key="3">
    <source>
        <dbReference type="ARBA" id="ARBA00008737"/>
    </source>
</evidence>
<dbReference type="PROSITE" id="PS00614">
    <property type="entry name" value="IGPS"/>
    <property type="match status" value="1"/>
</dbReference>
<dbReference type="STRING" id="33978.A6M13_05040"/>
<keyword evidence="4 9" id="KW-0028">Amino-acid biosynthesis</keyword>
<dbReference type="SUPFAM" id="SSF51366">
    <property type="entry name" value="Ribulose-phoshate binding barrel"/>
    <property type="match status" value="1"/>
</dbReference>
<evidence type="ECO:0000259" key="10">
    <source>
        <dbReference type="Pfam" id="PF00218"/>
    </source>
</evidence>
<evidence type="ECO:0000256" key="1">
    <source>
        <dbReference type="ARBA" id="ARBA00001633"/>
    </source>
</evidence>
<evidence type="ECO:0000256" key="4">
    <source>
        <dbReference type="ARBA" id="ARBA00022605"/>
    </source>
</evidence>
<evidence type="ECO:0000256" key="6">
    <source>
        <dbReference type="ARBA" id="ARBA00022822"/>
    </source>
</evidence>
<keyword evidence="7 9" id="KW-0057">Aromatic amino acid biosynthesis</keyword>
<dbReference type="InterPro" id="IPR013785">
    <property type="entry name" value="Aldolase_TIM"/>
</dbReference>
<keyword evidence="5 9" id="KW-0210">Decarboxylase</keyword>
<dbReference type="RefSeq" id="WP_066547174.1">
    <property type="nucleotide sequence ID" value="NZ_MASJ01000038.1"/>
</dbReference>
<dbReference type="CDD" id="cd00331">
    <property type="entry name" value="IGPS"/>
    <property type="match status" value="1"/>
</dbReference>
<dbReference type="EMBL" id="MASJ01000038">
    <property type="protein sequence ID" value="OCS83391.1"/>
    <property type="molecule type" value="Genomic_DNA"/>
</dbReference>
<comment type="pathway">
    <text evidence="2 9">Amino-acid biosynthesis; L-tryptophan biosynthesis; L-tryptophan from chorismate: step 4/5.</text>
</comment>
<dbReference type="FunFam" id="3.20.20.70:FF:000024">
    <property type="entry name" value="Indole-3-glycerol phosphate synthase"/>
    <property type="match status" value="1"/>
</dbReference>
<dbReference type="AlphaFoldDB" id="A0A1C0Y8B0"/>
<feature type="domain" description="Indole-3-glycerol phosphate synthase" evidence="10">
    <location>
        <begin position="4"/>
        <end position="253"/>
    </location>
</feature>
<comment type="catalytic activity">
    <reaction evidence="1 9">
        <text>1-(2-carboxyphenylamino)-1-deoxy-D-ribulose 5-phosphate + H(+) = (1S,2R)-1-C-(indol-3-yl)glycerol 3-phosphate + CO2 + H2O</text>
        <dbReference type="Rhea" id="RHEA:23476"/>
        <dbReference type="ChEBI" id="CHEBI:15377"/>
        <dbReference type="ChEBI" id="CHEBI:15378"/>
        <dbReference type="ChEBI" id="CHEBI:16526"/>
        <dbReference type="ChEBI" id="CHEBI:58613"/>
        <dbReference type="ChEBI" id="CHEBI:58866"/>
        <dbReference type="EC" id="4.1.1.48"/>
    </reaction>
</comment>
<dbReference type="InterPro" id="IPR001468">
    <property type="entry name" value="Indole-3-GlycerolPSynthase_CS"/>
</dbReference>
<evidence type="ECO:0000256" key="7">
    <source>
        <dbReference type="ARBA" id="ARBA00023141"/>
    </source>
</evidence>
<keyword evidence="8 9" id="KW-0456">Lyase</keyword>
<organism evidence="11 12">
    <name type="scientific">Caryophanon tenue</name>
    <dbReference type="NCBI Taxonomy" id="33978"/>
    <lineage>
        <taxon>Bacteria</taxon>
        <taxon>Bacillati</taxon>
        <taxon>Bacillota</taxon>
        <taxon>Bacilli</taxon>
        <taxon>Bacillales</taxon>
        <taxon>Caryophanaceae</taxon>
        <taxon>Caryophanon</taxon>
    </lineage>
</organism>
<name>A0A1C0Y8B0_9BACL</name>
<dbReference type="Proteomes" id="UP000093199">
    <property type="component" value="Unassembled WGS sequence"/>
</dbReference>
<evidence type="ECO:0000256" key="2">
    <source>
        <dbReference type="ARBA" id="ARBA00004696"/>
    </source>
</evidence>
<dbReference type="EC" id="4.1.1.48" evidence="9"/>
<dbReference type="GO" id="GO:0000162">
    <property type="term" value="P:L-tryptophan biosynthetic process"/>
    <property type="evidence" value="ECO:0007669"/>
    <property type="project" value="UniProtKB-UniRule"/>
</dbReference>
<protein>
    <recommendedName>
        <fullName evidence="9">Indole-3-glycerol phosphate synthase</fullName>
        <shortName evidence="9">IGPS</shortName>
        <ecNumber evidence="9">4.1.1.48</ecNumber>
    </recommendedName>
</protein>
<proteinExistence type="inferred from homology"/>
<gene>
    <name evidence="9" type="primary">trpC</name>
    <name evidence="11" type="ORF">A6M13_05040</name>
</gene>
<keyword evidence="6 9" id="KW-0822">Tryptophan biosynthesis</keyword>
<dbReference type="Pfam" id="PF00218">
    <property type="entry name" value="IGPS"/>
    <property type="match status" value="1"/>
</dbReference>
<dbReference type="NCBIfam" id="NF001377">
    <property type="entry name" value="PRK00278.2-4"/>
    <property type="match status" value="1"/>
</dbReference>
<evidence type="ECO:0000313" key="11">
    <source>
        <dbReference type="EMBL" id="OCS83391.1"/>
    </source>
</evidence>
<dbReference type="InterPro" id="IPR013798">
    <property type="entry name" value="Indole-3-glycerol_P_synth_dom"/>
</dbReference>
<dbReference type="GO" id="GO:0004640">
    <property type="term" value="F:phosphoribosylanthranilate isomerase activity"/>
    <property type="evidence" value="ECO:0007669"/>
    <property type="project" value="TreeGrafter"/>
</dbReference>
<dbReference type="Gene3D" id="3.20.20.70">
    <property type="entry name" value="Aldolase class I"/>
    <property type="match status" value="1"/>
</dbReference>
<dbReference type="GO" id="GO:0004425">
    <property type="term" value="F:indole-3-glycerol-phosphate synthase activity"/>
    <property type="evidence" value="ECO:0007669"/>
    <property type="project" value="UniProtKB-UniRule"/>
</dbReference>
<sequence length="262" mass="28523">MTILTKILAQKAVEIEQLKQQAPTYVADAKQRPSLFETLNTTNRLHVIAEMKRASPSKGLIAEGANPVAQGMAYEQAGAACISVLTDECFFKGSFEDLQNVANAVSIPLLCKDFVIDEVQIDYAKAAGASVVLLIVAALDDMTLQRLHDYATSLDLDILVETHNVDELHRALRIGAKIIGVNNRNLHDFSIDLAHTEDIAAHFPFNEERIFISESGIWTSEDAARVAKAGAKAVLVGESLMRSDSVQSALQSLQVPLLAVKR</sequence>
<dbReference type="NCBIfam" id="NF001371">
    <property type="entry name" value="PRK00278.1-3"/>
    <property type="match status" value="1"/>
</dbReference>
<dbReference type="InterPro" id="IPR045186">
    <property type="entry name" value="Indole-3-glycerol_P_synth"/>
</dbReference>
<evidence type="ECO:0000256" key="8">
    <source>
        <dbReference type="ARBA" id="ARBA00023239"/>
    </source>
</evidence>
<evidence type="ECO:0000256" key="5">
    <source>
        <dbReference type="ARBA" id="ARBA00022793"/>
    </source>
</evidence>